<sequence length="77" mass="8841">MAKKLKQSYTLEEVHALKAWFDEQTLPESMQIDAGAFSPNLKETVGMLFEQAFICHDNPKMQGPLYLLEKIKAQLEK</sequence>
<reference evidence="2" key="1">
    <citation type="journal article" date="2012" name="PLoS ONE">
        <title>Gene sets for utilization of primary and secondary nutrition supplies in the distal gut of endangered iberian lynx.</title>
        <authorList>
            <person name="Alcaide M."/>
            <person name="Messina E."/>
            <person name="Richter M."/>
            <person name="Bargiela R."/>
            <person name="Peplies J."/>
            <person name="Huws S.A."/>
            <person name="Newbold C.J."/>
            <person name="Golyshin P.N."/>
            <person name="Simon M.A."/>
            <person name="Lopez G."/>
            <person name="Yakimov M.M."/>
            <person name="Ferrer M."/>
        </authorList>
    </citation>
    <scope>NUCLEOTIDE SEQUENCE</scope>
</reference>
<comment type="caution">
    <text evidence="2">The sequence shown here is derived from an EMBL/GenBank/DDBJ whole genome shotgun (WGS) entry which is preliminary data.</text>
</comment>
<evidence type="ECO:0000313" key="2">
    <source>
        <dbReference type="EMBL" id="EJX01924.1"/>
    </source>
</evidence>
<dbReference type="Pfam" id="PF22292">
    <property type="entry name" value="DUF6965"/>
    <property type="match status" value="1"/>
</dbReference>
<evidence type="ECO:0000259" key="1">
    <source>
        <dbReference type="Pfam" id="PF22292"/>
    </source>
</evidence>
<feature type="domain" description="DUF6965" evidence="1">
    <location>
        <begin position="12"/>
        <end position="77"/>
    </location>
</feature>
<organism evidence="2">
    <name type="scientific">gut metagenome</name>
    <dbReference type="NCBI Taxonomy" id="749906"/>
    <lineage>
        <taxon>unclassified sequences</taxon>
        <taxon>metagenomes</taxon>
        <taxon>organismal metagenomes</taxon>
    </lineage>
</organism>
<dbReference type="AlphaFoldDB" id="J9G4X5"/>
<name>J9G4X5_9ZZZZ</name>
<accession>J9G4X5</accession>
<proteinExistence type="predicted"/>
<dbReference type="InterPro" id="IPR054238">
    <property type="entry name" value="DUF6965"/>
</dbReference>
<dbReference type="EMBL" id="AMCI01002765">
    <property type="protein sequence ID" value="EJX01924.1"/>
    <property type="molecule type" value="Genomic_DNA"/>
</dbReference>
<protein>
    <recommendedName>
        <fullName evidence="1">DUF6965 domain-containing protein</fullName>
    </recommendedName>
</protein>
<gene>
    <name evidence="2" type="ORF">EVA_09992</name>
</gene>